<evidence type="ECO:0000313" key="2">
    <source>
        <dbReference type="Proteomes" id="UP000789739"/>
    </source>
</evidence>
<feature type="non-terminal residue" evidence="1">
    <location>
        <position position="1"/>
    </location>
</feature>
<reference evidence="1" key="1">
    <citation type="submission" date="2021-06" db="EMBL/GenBank/DDBJ databases">
        <authorList>
            <person name="Kallberg Y."/>
            <person name="Tangrot J."/>
            <person name="Rosling A."/>
        </authorList>
    </citation>
    <scope>NUCLEOTIDE SEQUENCE</scope>
    <source>
        <strain evidence="1">BR232B</strain>
    </source>
</reference>
<gene>
    <name evidence="1" type="ORF">PBRASI_LOCUS11610</name>
</gene>
<sequence>KGYNEIIDQIEDEALQESGWSFVRAEEVFLEISAFRPLHGSSWLSLQKI</sequence>
<organism evidence="1 2">
    <name type="scientific">Paraglomus brasilianum</name>
    <dbReference type="NCBI Taxonomy" id="144538"/>
    <lineage>
        <taxon>Eukaryota</taxon>
        <taxon>Fungi</taxon>
        <taxon>Fungi incertae sedis</taxon>
        <taxon>Mucoromycota</taxon>
        <taxon>Glomeromycotina</taxon>
        <taxon>Glomeromycetes</taxon>
        <taxon>Paraglomerales</taxon>
        <taxon>Paraglomeraceae</taxon>
        <taxon>Paraglomus</taxon>
    </lineage>
</organism>
<proteinExistence type="predicted"/>
<name>A0A9N9EG86_9GLOM</name>
<dbReference type="EMBL" id="CAJVPI010006101">
    <property type="protein sequence ID" value="CAG8677147.1"/>
    <property type="molecule type" value="Genomic_DNA"/>
</dbReference>
<dbReference type="AlphaFoldDB" id="A0A9N9EG86"/>
<keyword evidence="2" id="KW-1185">Reference proteome</keyword>
<accession>A0A9N9EG86</accession>
<dbReference type="Proteomes" id="UP000789739">
    <property type="component" value="Unassembled WGS sequence"/>
</dbReference>
<comment type="caution">
    <text evidence="1">The sequence shown here is derived from an EMBL/GenBank/DDBJ whole genome shotgun (WGS) entry which is preliminary data.</text>
</comment>
<evidence type="ECO:0000313" key="1">
    <source>
        <dbReference type="EMBL" id="CAG8677147.1"/>
    </source>
</evidence>
<protein>
    <submittedName>
        <fullName evidence="1">3337_t:CDS:1</fullName>
    </submittedName>
</protein>